<dbReference type="Proteomes" id="UP001165293">
    <property type="component" value="Unassembled WGS sequence"/>
</dbReference>
<sequence>MKKWIAAALAVLLLVFAWVAAGPYMTVRAIQHAVQANDAGELAEQVDFPALRASLKAQMVDAMVREAGADVQSNAFGAIALTMATGVVNGFVDGMVNPAGLSAMMQGRRMWKNSKESFERPPLDAQGEPLPQAREPVPLENAKMRYESTSRFTATVRDDHGQPIVFVLKRSGMRWRLADIRLPLGNEATRPSQ</sequence>
<protein>
    <submittedName>
        <fullName evidence="1">DUF2939 domain-containing protein</fullName>
    </submittedName>
</protein>
<dbReference type="EMBL" id="JAJGAK010000002">
    <property type="protein sequence ID" value="MCC8363416.1"/>
    <property type="molecule type" value="Genomic_DNA"/>
</dbReference>
<evidence type="ECO:0000313" key="2">
    <source>
        <dbReference type="Proteomes" id="UP001165293"/>
    </source>
</evidence>
<comment type="caution">
    <text evidence="1">The sequence shown here is derived from an EMBL/GenBank/DDBJ whole genome shotgun (WGS) entry which is preliminary data.</text>
</comment>
<keyword evidence="2" id="KW-1185">Reference proteome</keyword>
<name>A0ABS8JIL6_9GAMM</name>
<organism evidence="1 2">
    <name type="scientific">Noviluteimonas lactosilytica</name>
    <dbReference type="NCBI Taxonomy" id="2888523"/>
    <lineage>
        <taxon>Bacteria</taxon>
        <taxon>Pseudomonadati</taxon>
        <taxon>Pseudomonadota</taxon>
        <taxon>Gammaproteobacteria</taxon>
        <taxon>Lysobacterales</taxon>
        <taxon>Lysobacteraceae</taxon>
        <taxon>Noviluteimonas</taxon>
    </lineage>
</organism>
<evidence type="ECO:0000313" key="1">
    <source>
        <dbReference type="EMBL" id="MCC8363416.1"/>
    </source>
</evidence>
<accession>A0ABS8JIL6</accession>
<dbReference type="RefSeq" id="WP_230527043.1">
    <property type="nucleotide sequence ID" value="NZ_JAJGAK010000002.1"/>
</dbReference>
<gene>
    <name evidence="1" type="ORF">LK996_10060</name>
</gene>
<reference evidence="1" key="1">
    <citation type="submission" date="2021-10" db="EMBL/GenBank/DDBJ databases">
        <authorList>
            <person name="Lyu M."/>
            <person name="Wang X."/>
            <person name="Meng X."/>
            <person name="Xu K."/>
        </authorList>
    </citation>
    <scope>NUCLEOTIDE SEQUENCE</scope>
    <source>
        <strain evidence="1">A6</strain>
    </source>
</reference>
<dbReference type="InterPro" id="IPR021330">
    <property type="entry name" value="DUF2939"/>
</dbReference>
<dbReference type="Pfam" id="PF11159">
    <property type="entry name" value="DUF2939"/>
    <property type="match status" value="1"/>
</dbReference>
<proteinExistence type="predicted"/>